<evidence type="ECO:0000313" key="2">
    <source>
        <dbReference type="Proteomes" id="UP001652624"/>
    </source>
</evidence>
<organism evidence="2 3">
    <name type="scientific">Erinaceus europaeus</name>
    <name type="common">Western European hedgehog</name>
    <dbReference type="NCBI Taxonomy" id="9365"/>
    <lineage>
        <taxon>Eukaryota</taxon>
        <taxon>Metazoa</taxon>
        <taxon>Chordata</taxon>
        <taxon>Craniata</taxon>
        <taxon>Vertebrata</taxon>
        <taxon>Euteleostomi</taxon>
        <taxon>Mammalia</taxon>
        <taxon>Eutheria</taxon>
        <taxon>Laurasiatheria</taxon>
        <taxon>Eulipotyphla</taxon>
        <taxon>Erinaceidae</taxon>
        <taxon>Erinaceinae</taxon>
        <taxon>Erinaceus</taxon>
    </lineage>
</organism>
<keyword evidence="2" id="KW-1185">Reference proteome</keyword>
<accession>A0ABM3YIN3</accession>
<proteinExistence type="predicted"/>
<dbReference type="GeneID" id="132542378"/>
<evidence type="ECO:0000256" key="1">
    <source>
        <dbReference type="SAM" id="MobiDB-lite"/>
    </source>
</evidence>
<dbReference type="RefSeq" id="XP_060060934.1">
    <property type="nucleotide sequence ID" value="XM_060204951.1"/>
</dbReference>
<sequence>MVPPPPPCSGSAPAAARAQPCSLWAPRAGWGGADGEAGRWAPAGTNSRSSGSRAPRVAGGGSSSSLQTPHPRPRLPGAAALHALGLWKLRFKRTRVLAERSGDSPHGSSTPETAPRPAELQPGESGGSGGRRGTLAPGPIGFRTPRETRTVVTARRKLGAAGLCPRRVASNYSQPSLLENLGIAFVTPQELASALANLSFYFLRWHPCLQPSGNRRLQAYRIGNTLTVCSGAR</sequence>
<gene>
    <name evidence="3" type="primary">LOC132542378</name>
</gene>
<dbReference type="Proteomes" id="UP001652624">
    <property type="component" value="Chromosome 13"/>
</dbReference>
<feature type="region of interest" description="Disordered" evidence="1">
    <location>
        <begin position="25"/>
        <end position="76"/>
    </location>
</feature>
<protein>
    <submittedName>
        <fullName evidence="3">Uncharacterized protein LOC132542378</fullName>
    </submittedName>
</protein>
<evidence type="ECO:0000313" key="3">
    <source>
        <dbReference type="RefSeq" id="XP_060060934.1"/>
    </source>
</evidence>
<name>A0ABM3YIN3_ERIEU</name>
<reference evidence="3" key="1">
    <citation type="submission" date="2025-08" db="UniProtKB">
        <authorList>
            <consortium name="RefSeq"/>
        </authorList>
    </citation>
    <scope>IDENTIFICATION</scope>
</reference>
<feature type="region of interest" description="Disordered" evidence="1">
    <location>
        <begin position="98"/>
        <end position="144"/>
    </location>
</feature>